<dbReference type="InterPro" id="IPR015590">
    <property type="entry name" value="Aldehyde_DH_dom"/>
</dbReference>
<dbReference type="PROSITE" id="PS00687">
    <property type="entry name" value="ALDEHYDE_DEHYDR_GLU"/>
    <property type="match status" value="1"/>
</dbReference>
<dbReference type="Gene3D" id="3.40.309.10">
    <property type="entry name" value="Aldehyde Dehydrogenase, Chain A, domain 2"/>
    <property type="match status" value="1"/>
</dbReference>
<dbReference type="InterPro" id="IPR016161">
    <property type="entry name" value="Ald_DH/histidinol_DH"/>
</dbReference>
<dbReference type="OrthoDB" id="440325at2759"/>
<keyword evidence="9" id="KW-1185">Reference proteome</keyword>
<dbReference type="Gene3D" id="3.40.605.10">
    <property type="entry name" value="Aldehyde Dehydrogenase, Chain A, domain 1"/>
    <property type="match status" value="1"/>
</dbReference>
<dbReference type="Proteomes" id="UP000094065">
    <property type="component" value="Unassembled WGS sequence"/>
</dbReference>
<keyword evidence="2 3" id="KW-0560">Oxidoreductase</keyword>
<dbReference type="SUPFAM" id="SSF53720">
    <property type="entry name" value="ALDH-like"/>
    <property type="match status" value="1"/>
</dbReference>
<proteinExistence type="inferred from homology"/>
<protein>
    <recommendedName>
        <fullName evidence="3">Aldehyde dehydrogenase</fullName>
    </recommendedName>
</protein>
<comment type="caution">
    <text evidence="8">The sequence shown here is derived from an EMBL/GenBank/DDBJ whole genome shotgun (WGS) entry which is preliminary data.</text>
</comment>
<dbReference type="GO" id="GO:0005737">
    <property type="term" value="C:cytoplasm"/>
    <property type="evidence" value="ECO:0007669"/>
    <property type="project" value="TreeGrafter"/>
</dbReference>
<accession>A0A1E3HN46</accession>
<dbReference type="InterPro" id="IPR012394">
    <property type="entry name" value="Aldehyde_DH_NAD(P)"/>
</dbReference>
<dbReference type="STRING" id="1295533.A0A1E3HN46"/>
<dbReference type="AlphaFoldDB" id="A0A1E3HN46"/>
<dbReference type="FunFam" id="3.40.605.10:FF:000004">
    <property type="entry name" value="Aldehyde dehydrogenase"/>
    <property type="match status" value="1"/>
</dbReference>
<dbReference type="PIRSF" id="PIRSF036492">
    <property type="entry name" value="ALDH"/>
    <property type="match status" value="1"/>
</dbReference>
<dbReference type="GO" id="GO:0006081">
    <property type="term" value="P:aldehyde metabolic process"/>
    <property type="evidence" value="ECO:0007669"/>
    <property type="project" value="InterPro"/>
</dbReference>
<feature type="active site" evidence="4">
    <location>
        <position position="257"/>
    </location>
</feature>
<sequence length="534" mass="58605">MSGFPEHVNTSLAQIDALYDTLNKRFASGATQTLAFRLYNLKQLGHLVNDNLERIQAAVEKDIGKGGFDVLNGDLWIIFNEIELAVRKVETWMKDEGRMGDALLSMQSMRPRVRKQPKGVALIISTWNFPWQLSLNPLVGAIAAGCPAIVKPSEHAPTSSALLAELLPRYLDPEAYGVVLGDADESKALLQKGWGHILYTGGGEVGKIVAKAAAETLTPSTLELGGKSPVIISPCANLKIAARRMFSIKVMTAGQMCVAPDYVLCPKDRVDEFIAACRQTLDEFYPPYPSPSSLLNSPHTSSLRNASDYARIAGYVDKAEKEGKLVYKGERDETKRRFGISLIRLNDGGVGESGGVADEEIFGPIVAIVPIEDVDAAIRYVNARPHPLALYVCSSKRSVFTKVISETTSGSATWNDFGFATFARNIPFGGVGASGWGNYHGVDGFNTFTHQKAILEIPYLFEPLMSMRYPPLSSFKKTLITWMMFSGMPYGRPKSVEDEARRLWKRKWGWRAVWGVGLILGAGAFAQKGKFLKN</sequence>
<dbReference type="PROSITE" id="PS00070">
    <property type="entry name" value="ALDEHYDE_DEHYDR_CYS"/>
    <property type="match status" value="1"/>
</dbReference>
<dbReference type="PANTHER" id="PTHR43570:SF16">
    <property type="entry name" value="ALDEHYDE DEHYDROGENASE TYPE III, ISOFORM Q"/>
    <property type="match status" value="1"/>
</dbReference>
<dbReference type="GO" id="GO:0004029">
    <property type="term" value="F:aldehyde dehydrogenase (NAD+) activity"/>
    <property type="evidence" value="ECO:0007669"/>
    <property type="project" value="TreeGrafter"/>
</dbReference>
<dbReference type="InterPro" id="IPR016163">
    <property type="entry name" value="Ald_DH_C"/>
</dbReference>
<gene>
    <name evidence="8" type="ORF">L202_04900</name>
</gene>
<evidence type="ECO:0000256" key="1">
    <source>
        <dbReference type="ARBA" id="ARBA00009986"/>
    </source>
</evidence>
<evidence type="ECO:0000313" key="9">
    <source>
        <dbReference type="Proteomes" id="UP000094065"/>
    </source>
</evidence>
<name>A0A1E3HN46_9TREE</name>
<evidence type="ECO:0000259" key="7">
    <source>
        <dbReference type="Pfam" id="PF00171"/>
    </source>
</evidence>
<evidence type="ECO:0000256" key="4">
    <source>
        <dbReference type="PIRSR" id="PIRSR036492-1"/>
    </source>
</evidence>
<feature type="active site" evidence="4 5">
    <location>
        <position position="223"/>
    </location>
</feature>
<evidence type="ECO:0000256" key="2">
    <source>
        <dbReference type="ARBA" id="ARBA00023002"/>
    </source>
</evidence>
<evidence type="ECO:0000313" key="8">
    <source>
        <dbReference type="EMBL" id="ODN77770.1"/>
    </source>
</evidence>
<evidence type="ECO:0000256" key="3">
    <source>
        <dbReference type="PIRNR" id="PIRNR036492"/>
    </source>
</evidence>
<dbReference type="RefSeq" id="XP_018993006.1">
    <property type="nucleotide sequence ID" value="XM_019139063.1"/>
</dbReference>
<dbReference type="Pfam" id="PF00171">
    <property type="entry name" value="Aldedh"/>
    <property type="match status" value="1"/>
</dbReference>
<dbReference type="GeneID" id="30156209"/>
<dbReference type="PANTHER" id="PTHR43570">
    <property type="entry name" value="ALDEHYDE DEHYDROGENASE"/>
    <property type="match status" value="1"/>
</dbReference>
<evidence type="ECO:0000256" key="5">
    <source>
        <dbReference type="PROSITE-ProRule" id="PRU10007"/>
    </source>
</evidence>
<comment type="similarity">
    <text evidence="1 3 6">Belongs to the aldehyde dehydrogenase family.</text>
</comment>
<feature type="domain" description="Aldehyde dehydrogenase" evidence="7">
    <location>
        <begin position="13"/>
        <end position="454"/>
    </location>
</feature>
<dbReference type="InterPro" id="IPR029510">
    <property type="entry name" value="Ald_DH_CS_GLU"/>
</dbReference>
<reference evidence="8 9" key="1">
    <citation type="submission" date="2016-06" db="EMBL/GenBank/DDBJ databases">
        <title>Evolution of pathogenesis and genome organization in the Tremellales.</title>
        <authorList>
            <person name="Cuomo C."/>
            <person name="Litvintseva A."/>
            <person name="Heitman J."/>
            <person name="Chen Y."/>
            <person name="Sun S."/>
            <person name="Springer D."/>
            <person name="Dromer F."/>
            <person name="Young S."/>
            <person name="Zeng Q."/>
            <person name="Chapman S."/>
            <person name="Gujja S."/>
            <person name="Saif S."/>
            <person name="Birren B."/>
        </authorList>
    </citation>
    <scope>NUCLEOTIDE SEQUENCE [LARGE SCALE GENOMIC DNA]</scope>
    <source>
        <strain evidence="8 9">CBS 6039</strain>
    </source>
</reference>
<dbReference type="EMBL" id="AWGJ01000007">
    <property type="protein sequence ID" value="ODN77770.1"/>
    <property type="molecule type" value="Genomic_DNA"/>
</dbReference>
<evidence type="ECO:0000256" key="6">
    <source>
        <dbReference type="RuleBase" id="RU003345"/>
    </source>
</evidence>
<dbReference type="InterPro" id="IPR016160">
    <property type="entry name" value="Ald_DH_CS_CYS"/>
</dbReference>
<organism evidence="8 9">
    <name type="scientific">Cryptococcus amylolentus CBS 6039</name>
    <dbReference type="NCBI Taxonomy" id="1295533"/>
    <lineage>
        <taxon>Eukaryota</taxon>
        <taxon>Fungi</taxon>
        <taxon>Dikarya</taxon>
        <taxon>Basidiomycota</taxon>
        <taxon>Agaricomycotina</taxon>
        <taxon>Tremellomycetes</taxon>
        <taxon>Tremellales</taxon>
        <taxon>Cryptococcaceae</taxon>
        <taxon>Cryptococcus</taxon>
    </lineage>
</organism>
<dbReference type="InterPro" id="IPR016162">
    <property type="entry name" value="Ald_DH_N"/>
</dbReference>